<name>A0A3S3Q555_9ACAR</name>
<dbReference type="AlphaFoldDB" id="A0A3S3Q555"/>
<dbReference type="Proteomes" id="UP000285301">
    <property type="component" value="Unassembled WGS sequence"/>
</dbReference>
<organism evidence="1 2">
    <name type="scientific">Dinothrombium tinctorium</name>
    <dbReference type="NCBI Taxonomy" id="1965070"/>
    <lineage>
        <taxon>Eukaryota</taxon>
        <taxon>Metazoa</taxon>
        <taxon>Ecdysozoa</taxon>
        <taxon>Arthropoda</taxon>
        <taxon>Chelicerata</taxon>
        <taxon>Arachnida</taxon>
        <taxon>Acari</taxon>
        <taxon>Acariformes</taxon>
        <taxon>Trombidiformes</taxon>
        <taxon>Prostigmata</taxon>
        <taxon>Anystina</taxon>
        <taxon>Parasitengona</taxon>
        <taxon>Trombidioidea</taxon>
        <taxon>Trombidiidae</taxon>
        <taxon>Dinothrombium</taxon>
    </lineage>
</organism>
<keyword evidence="2" id="KW-1185">Reference proteome</keyword>
<protein>
    <submittedName>
        <fullName evidence="1">Uncharacterized protein</fullName>
    </submittedName>
</protein>
<comment type="caution">
    <text evidence="1">The sequence shown here is derived from an EMBL/GenBank/DDBJ whole genome shotgun (WGS) entry which is preliminary data.</text>
</comment>
<sequence length="408" mass="48637">MSGEKKLHIYISRCFKTTIRLQEEGEKYCVSKNEIIYNQTFEDVAFEYYSTQIFDSEELHINYGKTPVQRSDSEEDENSYLHLGSTHYSNIEEPYYFSETMKTTTKINKELRKIYKLPPITVDEETSKGHMCFSLRAKLWGVNLASLEIAFRRINQQNWYRVFYIDNFKSVAFVDEKWRDINIRFPLNESTTKTIALGGKVKTGGNIAIDDIVFYKCHPLRIIFFSNEYSRIDLAELVTDKTKASNEVFEMIEKMYQMTKKEKFDECLNLYFDGFFYHEDMNWRLSRICYKAMNIDIDDRFPMKKAANIFTHEMIERYERAFNVSMDAVKVYICNFYKENNIIVEDEDTKLFEVCNKLDKELQLHYDFRIGTKSYEKNPKEGFNFRVKELCKYALPDDFDESDVYCSK</sequence>
<reference evidence="1 2" key="1">
    <citation type="journal article" date="2018" name="Gigascience">
        <title>Genomes of trombidid mites reveal novel predicted allergens and laterally-transferred genes associated with secondary metabolism.</title>
        <authorList>
            <person name="Dong X."/>
            <person name="Chaisiri K."/>
            <person name="Xia D."/>
            <person name="Armstrong S.D."/>
            <person name="Fang Y."/>
            <person name="Donnelly M.J."/>
            <person name="Kadowaki T."/>
            <person name="McGarry J.W."/>
            <person name="Darby A.C."/>
            <person name="Makepeace B.L."/>
        </authorList>
    </citation>
    <scope>NUCLEOTIDE SEQUENCE [LARGE SCALE GENOMIC DNA]</scope>
    <source>
        <strain evidence="1">UoL-WK</strain>
    </source>
</reference>
<dbReference type="EMBL" id="NCKU01006343">
    <property type="protein sequence ID" value="RWS03601.1"/>
    <property type="molecule type" value="Genomic_DNA"/>
</dbReference>
<evidence type="ECO:0000313" key="2">
    <source>
        <dbReference type="Proteomes" id="UP000285301"/>
    </source>
</evidence>
<proteinExistence type="predicted"/>
<evidence type="ECO:0000313" key="1">
    <source>
        <dbReference type="EMBL" id="RWS03601.1"/>
    </source>
</evidence>
<accession>A0A3S3Q555</accession>
<gene>
    <name evidence="1" type="ORF">B4U79_00901</name>
</gene>